<protein>
    <recommendedName>
        <fullName evidence="2">precorrin-2 dehydrogenase</fullName>
        <ecNumber evidence="2">1.3.1.76</ecNumber>
    </recommendedName>
</protein>
<reference evidence="7 8" key="1">
    <citation type="submission" date="2016-11" db="EMBL/GenBank/DDBJ databases">
        <authorList>
            <person name="Jaros S."/>
            <person name="Januszkiewicz K."/>
            <person name="Wedrychowicz H."/>
        </authorList>
    </citation>
    <scope>NUCLEOTIDE SEQUENCE [LARGE SCALE GENOMIC DNA]</scope>
    <source>
        <strain evidence="7 8">DSM 15930</strain>
    </source>
</reference>
<keyword evidence="4" id="KW-0520">NAD</keyword>
<keyword evidence="3" id="KW-0560">Oxidoreductase</keyword>
<dbReference type="SUPFAM" id="SSF51735">
    <property type="entry name" value="NAD(P)-binding Rossmann-fold domains"/>
    <property type="match status" value="1"/>
</dbReference>
<dbReference type="STRING" id="1120996.SAMN02746066_00795"/>
<sequence length="156" mass="17122">MEQAYFPIFINLLNKRVVVVGGGVIATRRVQTLCSFGCNIEVIAPEISEALKNLANEEKITWHARSYQERDVIGAAIVVTATNQRLINYKVGQECLKVLIPVSVADSKEESTFYFPGIAKEEAVVVGVSASGTDHKMAKRVTDGIKNVLKSIVQKE</sequence>
<name>A0A1M7G2X7_9FIRM</name>
<evidence type="ECO:0000313" key="7">
    <source>
        <dbReference type="EMBL" id="SHM10600.1"/>
    </source>
</evidence>
<gene>
    <name evidence="7" type="ORF">SAMN02746066_00795</name>
</gene>
<dbReference type="GO" id="GO:0004325">
    <property type="term" value="F:ferrochelatase activity"/>
    <property type="evidence" value="ECO:0007669"/>
    <property type="project" value="InterPro"/>
</dbReference>
<evidence type="ECO:0000256" key="6">
    <source>
        <dbReference type="ARBA" id="ARBA00047561"/>
    </source>
</evidence>
<keyword evidence="5" id="KW-0627">Porphyrin biosynthesis</keyword>
<evidence type="ECO:0000256" key="3">
    <source>
        <dbReference type="ARBA" id="ARBA00023002"/>
    </source>
</evidence>
<evidence type="ECO:0000256" key="5">
    <source>
        <dbReference type="ARBA" id="ARBA00023244"/>
    </source>
</evidence>
<organism evidence="7 8">
    <name type="scientific">Anaerosporobacter mobilis DSM 15930</name>
    <dbReference type="NCBI Taxonomy" id="1120996"/>
    <lineage>
        <taxon>Bacteria</taxon>
        <taxon>Bacillati</taxon>
        <taxon>Bacillota</taxon>
        <taxon>Clostridia</taxon>
        <taxon>Lachnospirales</taxon>
        <taxon>Lachnospiraceae</taxon>
        <taxon>Anaerosporobacter</taxon>
    </lineage>
</organism>
<dbReference type="Pfam" id="PF13241">
    <property type="entry name" value="NAD_binding_7"/>
    <property type="match status" value="1"/>
</dbReference>
<dbReference type="InterPro" id="IPR036291">
    <property type="entry name" value="NAD(P)-bd_dom_sf"/>
</dbReference>
<dbReference type="PANTHER" id="PTHR35330">
    <property type="entry name" value="SIROHEME BIOSYNTHESIS PROTEIN MET8"/>
    <property type="match status" value="1"/>
</dbReference>
<accession>A0A1M7G2X7</accession>
<dbReference type="OrthoDB" id="9773765at2"/>
<dbReference type="PANTHER" id="PTHR35330:SF1">
    <property type="entry name" value="SIROHEME BIOSYNTHESIS PROTEIN MET8"/>
    <property type="match status" value="1"/>
</dbReference>
<dbReference type="InterPro" id="IPR006367">
    <property type="entry name" value="Sirohaem_synthase_N"/>
</dbReference>
<evidence type="ECO:0000256" key="2">
    <source>
        <dbReference type="ARBA" id="ARBA00012400"/>
    </source>
</evidence>
<dbReference type="UniPathway" id="UPA00262">
    <property type="reaction ID" value="UER00222"/>
</dbReference>
<comment type="catalytic activity">
    <reaction evidence="6">
        <text>precorrin-2 + NAD(+) = sirohydrochlorin + NADH + 2 H(+)</text>
        <dbReference type="Rhea" id="RHEA:15613"/>
        <dbReference type="ChEBI" id="CHEBI:15378"/>
        <dbReference type="ChEBI" id="CHEBI:57540"/>
        <dbReference type="ChEBI" id="CHEBI:57945"/>
        <dbReference type="ChEBI" id="CHEBI:58351"/>
        <dbReference type="ChEBI" id="CHEBI:58827"/>
        <dbReference type="EC" id="1.3.1.76"/>
    </reaction>
</comment>
<dbReference type="GO" id="GO:0043115">
    <property type="term" value="F:precorrin-2 dehydrogenase activity"/>
    <property type="evidence" value="ECO:0007669"/>
    <property type="project" value="UniProtKB-EC"/>
</dbReference>
<dbReference type="RefSeq" id="WP_073283180.1">
    <property type="nucleotide sequence ID" value="NZ_FRCP01000006.1"/>
</dbReference>
<comment type="pathway">
    <text evidence="1">Porphyrin-containing compound metabolism; siroheme biosynthesis; sirohydrochlorin from precorrin-2: step 1/1.</text>
</comment>
<dbReference type="Gene3D" id="3.40.50.720">
    <property type="entry name" value="NAD(P)-binding Rossmann-like Domain"/>
    <property type="match status" value="1"/>
</dbReference>
<evidence type="ECO:0000256" key="4">
    <source>
        <dbReference type="ARBA" id="ARBA00023027"/>
    </source>
</evidence>
<evidence type="ECO:0000313" key="8">
    <source>
        <dbReference type="Proteomes" id="UP000184038"/>
    </source>
</evidence>
<evidence type="ECO:0000256" key="1">
    <source>
        <dbReference type="ARBA" id="ARBA00005010"/>
    </source>
</evidence>
<dbReference type="GO" id="GO:0019354">
    <property type="term" value="P:siroheme biosynthetic process"/>
    <property type="evidence" value="ECO:0007669"/>
    <property type="project" value="UniProtKB-UniPathway"/>
</dbReference>
<dbReference type="EC" id="1.3.1.76" evidence="2"/>
<keyword evidence="8" id="KW-1185">Reference proteome</keyword>
<dbReference type="NCBIfam" id="TIGR01470">
    <property type="entry name" value="cysG_Nterm"/>
    <property type="match status" value="1"/>
</dbReference>
<dbReference type="Proteomes" id="UP000184038">
    <property type="component" value="Unassembled WGS sequence"/>
</dbReference>
<dbReference type="EMBL" id="FRCP01000006">
    <property type="protein sequence ID" value="SHM10600.1"/>
    <property type="molecule type" value="Genomic_DNA"/>
</dbReference>
<proteinExistence type="predicted"/>
<dbReference type="InterPro" id="IPR028161">
    <property type="entry name" value="Met8-like"/>
</dbReference>
<dbReference type="AlphaFoldDB" id="A0A1M7G2X7"/>